<feature type="compositionally biased region" description="Basic and acidic residues" evidence="1">
    <location>
        <begin position="346"/>
        <end position="357"/>
    </location>
</feature>
<comment type="caution">
    <text evidence="3">The sequence shown here is derived from an EMBL/GenBank/DDBJ whole genome shotgun (WGS) entry which is preliminary data.</text>
</comment>
<feature type="region of interest" description="Disordered" evidence="1">
    <location>
        <begin position="1"/>
        <end position="357"/>
    </location>
</feature>
<evidence type="ECO:0000313" key="4">
    <source>
        <dbReference type="Proteomes" id="UP001465976"/>
    </source>
</evidence>
<evidence type="ECO:0000259" key="2">
    <source>
        <dbReference type="Pfam" id="PF20149"/>
    </source>
</evidence>
<feature type="compositionally biased region" description="Acidic residues" evidence="1">
    <location>
        <begin position="721"/>
        <end position="730"/>
    </location>
</feature>
<dbReference type="InterPro" id="IPR045341">
    <property type="entry name" value="DUF6532"/>
</dbReference>
<feature type="domain" description="DUF6532" evidence="2">
    <location>
        <begin position="409"/>
        <end position="632"/>
    </location>
</feature>
<accession>A0ABR3F919</accession>
<sequence length="730" mass="81301">MARSTKARNTSQARKRKGTNEADMDVEMSPPEETAIPPRRRTRTHDPNQCYSEEAPSRPERRAQQEAKKNQIWMKPEAGCPKGKGATAANEARKRALSVAEEEAQKKRAKAANGDSIPEPSLESDEDQNYGQMNVEEHHAVTKTKAPPVKQPKAPGHKEGSKRAAKPCKYLKPARFPVAYSNGRQHRSTVKYQPPALDEPSSDEDLDSEEDPKDDNQEDDDASDDDEGVVSNTQLTAERATILAKPSKGKSAAKLFDDDNDMAYDDVTEVIRGSSLPPGSDLEMAPSDDSESEPELVRVKAATKTQAAPIPNKAPKVKASAPINTPKTKTASKAEKPKSCITQKPSKREEVHRKEQPAILQKDEISTSLAKGKEWSSEATPIANGKEYKLTEQRPVLKAVLSRGFLVVHKYIMLTNLYPGYTTPATFMRNLFMQAAKDTAQRDGADEDTKKYAKEIFERFRTDSTFVQQLTDIPMTRFLQFRSGSKSVAKTIIDMHYGFTPNLTRSQVKALADSELEGDRFVYDRRKNGVAVKSTIYQHTAIKSVLQQWLFKKHGQMGKKLKRHFVSLGQERSEGSGDVPTNDGELSIPVVAGAAAALHSVLQDKKSFNKEGRFDVNVMEDEYAKHVRTLEVIRTEKPLKFHILMNKLFMFASTDEGTSDILAYEDSDEDSAQDEGERPDESEKLQDGGENPQEGDEQEPAQENQVVDEEVRDELDNGANDNDEEEIVPP</sequence>
<feature type="compositionally biased region" description="Acidic residues" evidence="1">
    <location>
        <begin position="693"/>
        <end position="713"/>
    </location>
</feature>
<feature type="compositionally biased region" description="Basic and acidic residues" evidence="1">
    <location>
        <begin position="55"/>
        <end position="69"/>
    </location>
</feature>
<feature type="compositionally biased region" description="Acidic residues" evidence="1">
    <location>
        <begin position="200"/>
        <end position="228"/>
    </location>
</feature>
<feature type="region of interest" description="Disordered" evidence="1">
    <location>
        <begin position="667"/>
        <end position="730"/>
    </location>
</feature>
<evidence type="ECO:0000313" key="3">
    <source>
        <dbReference type="EMBL" id="KAL0571737.1"/>
    </source>
</evidence>
<dbReference type="EMBL" id="JBAHYK010000723">
    <property type="protein sequence ID" value="KAL0571737.1"/>
    <property type="molecule type" value="Genomic_DNA"/>
</dbReference>
<name>A0ABR3F919_9AGAR</name>
<feature type="compositionally biased region" description="Acidic residues" evidence="1">
    <location>
        <begin position="258"/>
        <end position="268"/>
    </location>
</feature>
<dbReference type="Pfam" id="PF20149">
    <property type="entry name" value="DUF6532"/>
    <property type="match status" value="1"/>
</dbReference>
<feature type="compositionally biased region" description="Basic and acidic residues" evidence="1">
    <location>
        <begin position="675"/>
        <end position="687"/>
    </location>
</feature>
<organism evidence="3 4">
    <name type="scientific">Marasmius crinis-equi</name>
    <dbReference type="NCBI Taxonomy" id="585013"/>
    <lineage>
        <taxon>Eukaryota</taxon>
        <taxon>Fungi</taxon>
        <taxon>Dikarya</taxon>
        <taxon>Basidiomycota</taxon>
        <taxon>Agaricomycotina</taxon>
        <taxon>Agaricomycetes</taxon>
        <taxon>Agaricomycetidae</taxon>
        <taxon>Agaricales</taxon>
        <taxon>Marasmiineae</taxon>
        <taxon>Marasmiaceae</taxon>
        <taxon>Marasmius</taxon>
    </lineage>
</organism>
<dbReference type="Proteomes" id="UP001465976">
    <property type="component" value="Unassembled WGS sequence"/>
</dbReference>
<protein>
    <recommendedName>
        <fullName evidence="2">DUF6532 domain-containing protein</fullName>
    </recommendedName>
</protein>
<gene>
    <name evidence="3" type="ORF">V5O48_010219</name>
</gene>
<evidence type="ECO:0000256" key="1">
    <source>
        <dbReference type="SAM" id="MobiDB-lite"/>
    </source>
</evidence>
<keyword evidence="4" id="KW-1185">Reference proteome</keyword>
<proteinExistence type="predicted"/>
<reference evidence="3 4" key="1">
    <citation type="submission" date="2024-02" db="EMBL/GenBank/DDBJ databases">
        <title>A draft genome for the cacao thread blight pathogen Marasmius crinis-equi.</title>
        <authorList>
            <person name="Cohen S.P."/>
            <person name="Baruah I.K."/>
            <person name="Amoako-Attah I."/>
            <person name="Bukari Y."/>
            <person name="Meinhardt L.W."/>
            <person name="Bailey B.A."/>
        </authorList>
    </citation>
    <scope>NUCLEOTIDE SEQUENCE [LARGE SCALE GENOMIC DNA]</scope>
    <source>
        <strain evidence="3 4">GH-76</strain>
    </source>
</reference>
<feature type="compositionally biased region" description="Polar residues" evidence="1">
    <location>
        <begin position="322"/>
        <end position="331"/>
    </location>
</feature>